<comment type="caution">
    <text evidence="2">The sequence shown here is derived from an EMBL/GenBank/DDBJ whole genome shotgun (WGS) entry which is preliminary data.</text>
</comment>
<dbReference type="InterPro" id="IPR052752">
    <property type="entry name" value="NACHT-WD_repeat"/>
</dbReference>
<protein>
    <recommendedName>
        <fullName evidence="1">DUF4062 domain-containing protein</fullName>
    </recommendedName>
</protein>
<accession>A0A9D4F581</accession>
<dbReference type="InterPro" id="IPR025139">
    <property type="entry name" value="DUF4062"/>
</dbReference>
<reference evidence="2" key="1">
    <citation type="journal article" date="2019" name="bioRxiv">
        <title>The Genome of the Zebra Mussel, Dreissena polymorpha: A Resource for Invasive Species Research.</title>
        <authorList>
            <person name="McCartney M.A."/>
            <person name="Auch B."/>
            <person name="Kono T."/>
            <person name="Mallez S."/>
            <person name="Zhang Y."/>
            <person name="Obille A."/>
            <person name="Becker A."/>
            <person name="Abrahante J.E."/>
            <person name="Garbe J."/>
            <person name="Badalamenti J.P."/>
            <person name="Herman A."/>
            <person name="Mangelson H."/>
            <person name="Liachko I."/>
            <person name="Sullivan S."/>
            <person name="Sone E.D."/>
            <person name="Koren S."/>
            <person name="Silverstein K.A.T."/>
            <person name="Beckman K.B."/>
            <person name="Gohl D.M."/>
        </authorList>
    </citation>
    <scope>NUCLEOTIDE SEQUENCE</scope>
    <source>
        <strain evidence="2">Duluth1</strain>
        <tissue evidence="2">Whole animal</tissue>
    </source>
</reference>
<dbReference type="PANTHER" id="PTHR19871">
    <property type="entry name" value="BETA TRANSDUCIN-RELATED PROTEIN"/>
    <property type="match status" value="1"/>
</dbReference>
<keyword evidence="3" id="KW-1185">Reference proteome</keyword>
<evidence type="ECO:0000313" key="3">
    <source>
        <dbReference type="Proteomes" id="UP000828390"/>
    </source>
</evidence>
<dbReference type="Proteomes" id="UP000828390">
    <property type="component" value="Unassembled WGS sequence"/>
</dbReference>
<feature type="domain" description="DUF4062" evidence="1">
    <location>
        <begin position="26"/>
        <end position="112"/>
    </location>
</feature>
<dbReference type="PANTHER" id="PTHR19871:SF14">
    <property type="entry name" value="DUF4062 DOMAIN-CONTAINING PROTEIN"/>
    <property type="match status" value="1"/>
</dbReference>
<dbReference type="AlphaFoldDB" id="A0A9D4F581"/>
<feature type="non-terminal residue" evidence="2">
    <location>
        <position position="1"/>
    </location>
</feature>
<sequence length="348" mass="40246">MAALVTERVFSGSMEDLPAQVSNVVQVFISSTFTDFQEERNWIMKHAVPRLRKFCQERGLDFQIADMRWGVREDAIDDHRTTEMCLHTIHECQRISRGPNFVAFLGDKYGFRPFPSEIEEEEFKLLKNAALKLGQDPALLLTWFKCDYNMEPTMYCLQPISSQYSHYFDMSPANSILRQQVISRKPTMNFLQPISSQYSHYFDMTPANSILRQQAQKDWWNTVEKLTGLLRNTADSLHFEGKLSFAQRHKYFMSVTESEVQEGLLSGVEVKHKAVCFIRRLDGIEPTHYISGRFTDLKDGGVDLEAQELRERLCMELVPSVIPPSQLYRYTVPWDGNKGVSTANEDQN</sequence>
<organism evidence="2 3">
    <name type="scientific">Dreissena polymorpha</name>
    <name type="common">Zebra mussel</name>
    <name type="synonym">Mytilus polymorpha</name>
    <dbReference type="NCBI Taxonomy" id="45954"/>
    <lineage>
        <taxon>Eukaryota</taxon>
        <taxon>Metazoa</taxon>
        <taxon>Spiralia</taxon>
        <taxon>Lophotrochozoa</taxon>
        <taxon>Mollusca</taxon>
        <taxon>Bivalvia</taxon>
        <taxon>Autobranchia</taxon>
        <taxon>Heteroconchia</taxon>
        <taxon>Euheterodonta</taxon>
        <taxon>Imparidentia</taxon>
        <taxon>Neoheterodontei</taxon>
        <taxon>Myida</taxon>
        <taxon>Dreissenoidea</taxon>
        <taxon>Dreissenidae</taxon>
        <taxon>Dreissena</taxon>
    </lineage>
</organism>
<dbReference type="EMBL" id="JAIWYP010000008">
    <property type="protein sequence ID" value="KAH3789617.1"/>
    <property type="molecule type" value="Genomic_DNA"/>
</dbReference>
<evidence type="ECO:0000313" key="2">
    <source>
        <dbReference type="EMBL" id="KAH3789617.1"/>
    </source>
</evidence>
<dbReference type="Pfam" id="PF13271">
    <property type="entry name" value="DUF4062"/>
    <property type="match status" value="1"/>
</dbReference>
<name>A0A9D4F581_DREPO</name>
<proteinExistence type="predicted"/>
<gene>
    <name evidence="2" type="ORF">DPMN_167802</name>
</gene>
<reference evidence="2" key="2">
    <citation type="submission" date="2020-11" db="EMBL/GenBank/DDBJ databases">
        <authorList>
            <person name="McCartney M.A."/>
            <person name="Auch B."/>
            <person name="Kono T."/>
            <person name="Mallez S."/>
            <person name="Becker A."/>
            <person name="Gohl D.M."/>
            <person name="Silverstein K.A.T."/>
            <person name="Koren S."/>
            <person name="Bechman K.B."/>
            <person name="Herman A."/>
            <person name="Abrahante J.E."/>
            <person name="Garbe J."/>
        </authorList>
    </citation>
    <scope>NUCLEOTIDE SEQUENCE</scope>
    <source>
        <strain evidence="2">Duluth1</strain>
        <tissue evidence="2">Whole animal</tissue>
    </source>
</reference>
<evidence type="ECO:0000259" key="1">
    <source>
        <dbReference type="Pfam" id="PF13271"/>
    </source>
</evidence>